<reference evidence="1" key="1">
    <citation type="submission" date="2022-07" db="EMBL/GenBank/DDBJ databases">
        <authorList>
            <consortium name="Clinical and Environmental Microbiology Branch: Whole genome sequencing antimicrobial resistance pathogens in the healthcare setting"/>
        </authorList>
    </citation>
    <scope>NUCLEOTIDE SEQUENCE</scope>
    <source>
        <strain evidence="1">Stenotrophomonas_maltophilia_2021CK-00905</strain>
    </source>
</reference>
<dbReference type="EMBL" id="ABLOMU010000060">
    <property type="protein sequence ID" value="EKT4442972.1"/>
    <property type="molecule type" value="Genomic_DNA"/>
</dbReference>
<evidence type="ECO:0000313" key="2">
    <source>
        <dbReference type="Proteomes" id="UP001214521"/>
    </source>
</evidence>
<comment type="caution">
    <text evidence="1">The sequence shown here is derived from an EMBL/GenBank/DDBJ whole genome shotgun (WGS) entry which is preliminary data.</text>
</comment>
<protein>
    <submittedName>
        <fullName evidence="1">Uncharacterized protein</fullName>
    </submittedName>
</protein>
<evidence type="ECO:0000313" key="1">
    <source>
        <dbReference type="EMBL" id="EKT4442972.1"/>
    </source>
</evidence>
<accession>A0AAI9CE30</accession>
<sequence>MNDSSDIPFRLTQVAQKRLTADQLAEVRRRLEERPEDADFNAVEAAIYVGRSTKTLKRAIDAGVGPARAKNPDVSGLYATNRHTRYRKGDLDAWRSSLIGFAVEFKRFDDLTFDAPWIVTSAGKIWGHILDAESIDAVLRALSDDAVVFATLNEALREAWSDMSARRAYEAVFDDLVGHERAAIKAAGERDALHSEFGM</sequence>
<organism evidence="1 2">
    <name type="scientific">Stenotrophomonas maltophilia</name>
    <name type="common">Pseudomonas maltophilia</name>
    <name type="synonym">Xanthomonas maltophilia</name>
    <dbReference type="NCBI Taxonomy" id="40324"/>
    <lineage>
        <taxon>Bacteria</taxon>
        <taxon>Pseudomonadati</taxon>
        <taxon>Pseudomonadota</taxon>
        <taxon>Gammaproteobacteria</taxon>
        <taxon>Lysobacterales</taxon>
        <taxon>Lysobacteraceae</taxon>
        <taxon>Stenotrophomonas</taxon>
        <taxon>Stenotrophomonas maltophilia group</taxon>
    </lineage>
</organism>
<dbReference type="AlphaFoldDB" id="A0AAI9CE30"/>
<dbReference type="Proteomes" id="UP001214521">
    <property type="component" value="Unassembled WGS sequence"/>
</dbReference>
<gene>
    <name evidence="1" type="ORF">QEK83_003662</name>
</gene>
<proteinExistence type="predicted"/>
<dbReference type="RefSeq" id="WP_032962713.1">
    <property type="nucleotide sequence ID" value="NZ_JBFCWN010000003.1"/>
</dbReference>
<name>A0AAI9CE30_STEMA</name>